<organism evidence="2 3">
    <name type="scientific">Pycnococcus provasolii</name>
    <dbReference type="NCBI Taxonomy" id="41880"/>
    <lineage>
        <taxon>Eukaryota</taxon>
        <taxon>Viridiplantae</taxon>
        <taxon>Chlorophyta</taxon>
        <taxon>Pseudoscourfieldiophyceae</taxon>
        <taxon>Pseudoscourfieldiales</taxon>
        <taxon>Pycnococcaceae</taxon>
        <taxon>Pycnococcus</taxon>
    </lineage>
</organism>
<evidence type="ECO:0000313" key="3">
    <source>
        <dbReference type="Proteomes" id="UP000660262"/>
    </source>
</evidence>
<dbReference type="OrthoDB" id="540213at2759"/>
<accession>A0A830HWX8</accession>
<feature type="region of interest" description="Disordered" evidence="1">
    <location>
        <begin position="44"/>
        <end position="70"/>
    </location>
</feature>
<dbReference type="EMBL" id="BNJQ01000029">
    <property type="protein sequence ID" value="GHP10310.1"/>
    <property type="molecule type" value="Genomic_DNA"/>
</dbReference>
<protein>
    <submittedName>
        <fullName evidence="2">Uncharacterized protein</fullName>
    </submittedName>
</protein>
<feature type="region of interest" description="Disordered" evidence="1">
    <location>
        <begin position="184"/>
        <end position="211"/>
    </location>
</feature>
<dbReference type="Pfam" id="PF08757">
    <property type="entry name" value="CotH"/>
    <property type="match status" value="1"/>
</dbReference>
<proteinExistence type="predicted"/>
<gene>
    <name evidence="2" type="ORF">PPROV_000904100</name>
</gene>
<dbReference type="AlphaFoldDB" id="A0A830HWX8"/>
<reference evidence="2" key="1">
    <citation type="submission" date="2020-10" db="EMBL/GenBank/DDBJ databases">
        <title>Unveiling of a novel bifunctional photoreceptor, Dualchrome1, isolated from a cosmopolitan green alga.</title>
        <authorList>
            <person name="Suzuki S."/>
            <person name="Kawachi M."/>
        </authorList>
    </citation>
    <scope>NUCLEOTIDE SEQUENCE</scope>
    <source>
        <strain evidence="2">NIES 2893</strain>
    </source>
</reference>
<keyword evidence="3" id="KW-1185">Reference proteome</keyword>
<evidence type="ECO:0000313" key="2">
    <source>
        <dbReference type="EMBL" id="GHP10310.1"/>
    </source>
</evidence>
<dbReference type="InterPro" id="IPR014867">
    <property type="entry name" value="Spore_coat_CotH_CotH2/3/7"/>
</dbReference>
<comment type="caution">
    <text evidence="2">The sequence shown here is derived from an EMBL/GenBank/DDBJ whole genome shotgun (WGS) entry which is preliminary data.</text>
</comment>
<dbReference type="Proteomes" id="UP000660262">
    <property type="component" value="Unassembled WGS sequence"/>
</dbReference>
<evidence type="ECO:0000256" key="1">
    <source>
        <dbReference type="SAM" id="MobiDB-lite"/>
    </source>
</evidence>
<name>A0A830HWX8_9CHLO</name>
<feature type="compositionally biased region" description="Acidic residues" evidence="1">
    <location>
        <begin position="53"/>
        <end position="68"/>
    </location>
</feature>
<sequence>MQFESALPIMVVRPSARIVDEPKVAAYMVLSSCSVSKERWDTSAVYTNKQEDSNGDDDDDDDENSNDYDDIHNHYYYGVVVSSSTSSSSRRKAPVSRSMTEAQRAVAAARQRAADLTSENIYGIGANVRCSLDGDSAVAPPNYEGTIGLELRGRSSIENEKKSYGVELWENTNGGDTYDFAAEEQGEDRQRRQSPWATTLGAADDDDNRRRVDRKESLLGMPKEADWVLYGPFLDRALIRTPVCYHLWRAAGHWGPRTRAVELFLQTPPSRGKLDTTTPIDEAAHYQGVYILLEKVKRDPDRLDVQKKVNASTPASDHGYILETPSEYPNRPLPFGTFTTPVSRIKWAPVYPKRNEYGQEQSTYIYDYIQDFERALFNRNFRHPTLGTDYTFYADLYSFADYVLHTELIRNVDGYIWSVFLHKNKAGAKTSDRGRLQLGPPWDMNMALANADYNYATSPQGWHYRFVTETRGRHVVGALRTDRMEGGKVGKWIARMLQDDRFLAGIKRRWRTLRRGPWANAALSKAVDDAAGPLRVRTRGSATARDTSASERNYMRWDIRFPENKPRVSVHVPLRPVGWEASWDNEVGKMKKYLLERAAWIDTQLI</sequence>